<dbReference type="PANTHER" id="PTHR13935:SF46">
    <property type="entry name" value="TRANSCRIPTION FACTOR BHLH167-RELATED"/>
    <property type="match status" value="1"/>
</dbReference>
<evidence type="ECO:0000256" key="5">
    <source>
        <dbReference type="SAM" id="MobiDB-lite"/>
    </source>
</evidence>
<feature type="non-terminal residue" evidence="7">
    <location>
        <position position="1"/>
    </location>
</feature>
<dbReference type="InterPro" id="IPR011598">
    <property type="entry name" value="bHLH_dom"/>
</dbReference>
<dbReference type="InterPro" id="IPR036638">
    <property type="entry name" value="HLH_DNA-bd_sf"/>
</dbReference>
<reference evidence="7 8" key="1">
    <citation type="submission" date="2021-05" db="EMBL/GenBank/DDBJ databases">
        <title>Genome Assembly of Synthetic Allotetraploid Brassica napus Reveals Homoeologous Exchanges between Subgenomes.</title>
        <authorList>
            <person name="Davis J.T."/>
        </authorList>
    </citation>
    <scope>NUCLEOTIDE SEQUENCE [LARGE SCALE GENOMIC DNA]</scope>
    <source>
        <strain evidence="8">cv. Da-Ae</strain>
        <tissue evidence="7">Seedling</tissue>
    </source>
</reference>
<evidence type="ECO:0000256" key="4">
    <source>
        <dbReference type="ARBA" id="ARBA00023242"/>
    </source>
</evidence>
<proteinExistence type="predicted"/>
<gene>
    <name evidence="7" type="ORF">HID58_080958</name>
</gene>
<feature type="domain" description="BHLH" evidence="6">
    <location>
        <begin position="94"/>
        <end position="143"/>
    </location>
</feature>
<dbReference type="Proteomes" id="UP000824890">
    <property type="component" value="Unassembled WGS sequence"/>
</dbReference>
<evidence type="ECO:0000259" key="6">
    <source>
        <dbReference type="PROSITE" id="PS50888"/>
    </source>
</evidence>
<dbReference type="PANTHER" id="PTHR13935">
    <property type="entry name" value="ACHAETE-SCUTE TRANSCRIPTION FACTOR-RELATED"/>
    <property type="match status" value="1"/>
</dbReference>
<keyword evidence="4" id="KW-0539">Nucleus</keyword>
<dbReference type="EMBL" id="JAGKQM010000018">
    <property type="protein sequence ID" value="KAH0863747.1"/>
    <property type="molecule type" value="Genomic_DNA"/>
</dbReference>
<organism evidence="7 8">
    <name type="scientific">Brassica napus</name>
    <name type="common">Rape</name>
    <dbReference type="NCBI Taxonomy" id="3708"/>
    <lineage>
        <taxon>Eukaryota</taxon>
        <taxon>Viridiplantae</taxon>
        <taxon>Streptophyta</taxon>
        <taxon>Embryophyta</taxon>
        <taxon>Tracheophyta</taxon>
        <taxon>Spermatophyta</taxon>
        <taxon>Magnoliopsida</taxon>
        <taxon>eudicotyledons</taxon>
        <taxon>Gunneridae</taxon>
        <taxon>Pentapetalae</taxon>
        <taxon>rosids</taxon>
        <taxon>malvids</taxon>
        <taxon>Brassicales</taxon>
        <taxon>Brassicaceae</taxon>
        <taxon>Brassiceae</taxon>
        <taxon>Brassica</taxon>
    </lineage>
</organism>
<evidence type="ECO:0000256" key="1">
    <source>
        <dbReference type="ARBA" id="ARBA00004123"/>
    </source>
</evidence>
<dbReference type="SUPFAM" id="SSF47459">
    <property type="entry name" value="HLH, helix-loop-helix DNA-binding domain"/>
    <property type="match status" value="1"/>
</dbReference>
<feature type="compositionally biased region" description="Basic and acidic residues" evidence="5">
    <location>
        <begin position="74"/>
        <end position="88"/>
    </location>
</feature>
<evidence type="ECO:0000313" key="8">
    <source>
        <dbReference type="Proteomes" id="UP000824890"/>
    </source>
</evidence>
<keyword evidence="3" id="KW-0804">Transcription</keyword>
<sequence length="256" mass="29597">LKREQNEKRIVKNAMKDLSIHSRDSIIEMNLTYQCSHGKINVTCAYEKEGAQVLSANLQILNDRTAYTIIAQQHKTERMDREGGREVGEGSSMSSREQRNLREQERRMRMKHLFNILSSHVSPTHRLPVPQLIEQATSYMIQLKEKVNYLKEKKMTLLGEMGKHSEGLSSSLLPKLSIYSRDSTIQMNLLIDLNMKRVMLHQLLSVFEEEGAEVMNANTQKLNDRMIIYTIIAQAIISRIGIDPSRIEERVRDIIF</sequence>
<evidence type="ECO:0000256" key="3">
    <source>
        <dbReference type="ARBA" id="ARBA00023163"/>
    </source>
</evidence>
<dbReference type="Pfam" id="PF00010">
    <property type="entry name" value="HLH"/>
    <property type="match status" value="1"/>
</dbReference>
<feature type="region of interest" description="Disordered" evidence="5">
    <location>
        <begin position="74"/>
        <end position="102"/>
    </location>
</feature>
<protein>
    <recommendedName>
        <fullName evidence="6">BHLH domain-containing protein</fullName>
    </recommendedName>
</protein>
<keyword evidence="2" id="KW-0805">Transcription regulation</keyword>
<accession>A0ABQ7Y6C5</accession>
<name>A0ABQ7Y6C5_BRANA</name>
<evidence type="ECO:0000256" key="2">
    <source>
        <dbReference type="ARBA" id="ARBA00023015"/>
    </source>
</evidence>
<keyword evidence="8" id="KW-1185">Reference proteome</keyword>
<dbReference type="Gene3D" id="4.10.280.10">
    <property type="entry name" value="Helix-loop-helix DNA-binding domain"/>
    <property type="match status" value="1"/>
</dbReference>
<dbReference type="PROSITE" id="PS50888">
    <property type="entry name" value="BHLH"/>
    <property type="match status" value="1"/>
</dbReference>
<dbReference type="InterPro" id="IPR015660">
    <property type="entry name" value="MASH1/Ascl1a-like"/>
</dbReference>
<comment type="subcellular location">
    <subcellularLocation>
        <location evidence="1">Nucleus</location>
    </subcellularLocation>
</comment>
<evidence type="ECO:0000313" key="7">
    <source>
        <dbReference type="EMBL" id="KAH0863747.1"/>
    </source>
</evidence>
<comment type="caution">
    <text evidence="7">The sequence shown here is derived from an EMBL/GenBank/DDBJ whole genome shotgun (WGS) entry which is preliminary data.</text>
</comment>